<feature type="transmembrane region" description="Helical" evidence="8">
    <location>
        <begin position="313"/>
        <end position="335"/>
    </location>
</feature>
<evidence type="ECO:0000256" key="1">
    <source>
        <dbReference type="ARBA" id="ARBA00004141"/>
    </source>
</evidence>
<dbReference type="SUPFAM" id="SSF103473">
    <property type="entry name" value="MFS general substrate transporter"/>
    <property type="match status" value="1"/>
</dbReference>
<dbReference type="InterPro" id="IPR020846">
    <property type="entry name" value="MFS_dom"/>
</dbReference>
<dbReference type="AlphaFoldDB" id="A0A369KCP1"/>
<protein>
    <submittedName>
        <fullName evidence="10">Quinidine resistance protein 1</fullName>
    </submittedName>
</protein>
<dbReference type="PANTHER" id="PTHR23502">
    <property type="entry name" value="MAJOR FACILITATOR SUPERFAMILY"/>
    <property type="match status" value="1"/>
</dbReference>
<keyword evidence="5 8" id="KW-0472">Membrane</keyword>
<dbReference type="GO" id="GO:0005886">
    <property type="term" value="C:plasma membrane"/>
    <property type="evidence" value="ECO:0007669"/>
    <property type="project" value="TreeGrafter"/>
</dbReference>
<dbReference type="InterPro" id="IPR036259">
    <property type="entry name" value="MFS_trans_sf"/>
</dbReference>
<dbReference type="PANTHER" id="PTHR23502:SF51">
    <property type="entry name" value="QUINIDINE RESISTANCE PROTEIN 1-RELATED"/>
    <property type="match status" value="1"/>
</dbReference>
<feature type="transmembrane region" description="Helical" evidence="8">
    <location>
        <begin position="380"/>
        <end position="397"/>
    </location>
</feature>
<feature type="transmembrane region" description="Helical" evidence="8">
    <location>
        <begin position="202"/>
        <end position="221"/>
    </location>
</feature>
<dbReference type="Proteomes" id="UP000076154">
    <property type="component" value="Unassembled WGS sequence"/>
</dbReference>
<evidence type="ECO:0000259" key="9">
    <source>
        <dbReference type="PROSITE" id="PS50850"/>
    </source>
</evidence>
<feature type="domain" description="Major facilitator superfamily (MFS) profile" evidence="9">
    <location>
        <begin position="45"/>
        <end position="495"/>
    </location>
</feature>
<dbReference type="FunFam" id="1.20.1720.10:FF:000009">
    <property type="entry name" value="MFS multidrug transporter"/>
    <property type="match status" value="1"/>
</dbReference>
<evidence type="ECO:0000256" key="4">
    <source>
        <dbReference type="ARBA" id="ARBA00022989"/>
    </source>
</evidence>
<accession>A0A369KCP1</accession>
<dbReference type="STRING" id="39966.A0A369KCP1"/>
<feature type="transmembrane region" description="Helical" evidence="8">
    <location>
        <begin position="43"/>
        <end position="64"/>
    </location>
</feature>
<dbReference type="InterPro" id="IPR011701">
    <property type="entry name" value="MFS"/>
</dbReference>
<evidence type="ECO:0000313" key="11">
    <source>
        <dbReference type="Proteomes" id="UP000076154"/>
    </source>
</evidence>
<reference evidence="10" key="1">
    <citation type="submission" date="2018-04" db="EMBL/GenBank/DDBJ databases">
        <title>Whole genome sequencing of Hypsizygus marmoreus.</title>
        <authorList>
            <person name="Choi I.-G."/>
            <person name="Min B."/>
            <person name="Kim J.-G."/>
            <person name="Kim S."/>
            <person name="Oh Y.-L."/>
            <person name="Kong W.-S."/>
            <person name="Park H."/>
            <person name="Jeong J."/>
            <person name="Song E.-S."/>
        </authorList>
    </citation>
    <scope>NUCLEOTIDE SEQUENCE [LARGE SCALE GENOMIC DNA]</scope>
    <source>
        <strain evidence="10">51987-8</strain>
    </source>
</reference>
<feature type="transmembrane region" description="Helical" evidence="8">
    <location>
        <begin position="80"/>
        <end position="99"/>
    </location>
</feature>
<feature type="transmembrane region" description="Helical" evidence="8">
    <location>
        <begin position="171"/>
        <end position="190"/>
    </location>
</feature>
<keyword evidence="3 8" id="KW-0812">Transmembrane</keyword>
<feature type="region of interest" description="Disordered" evidence="7">
    <location>
        <begin position="1"/>
        <end position="24"/>
    </location>
</feature>
<dbReference type="InParanoid" id="A0A369KCP1"/>
<dbReference type="PRINTS" id="PR01036">
    <property type="entry name" value="TCRTETB"/>
</dbReference>
<evidence type="ECO:0000256" key="7">
    <source>
        <dbReference type="SAM" id="MobiDB-lite"/>
    </source>
</evidence>
<comment type="subcellular location">
    <subcellularLocation>
        <location evidence="1">Membrane</location>
        <topology evidence="1">Multi-pass membrane protein</topology>
    </subcellularLocation>
</comment>
<dbReference type="CDD" id="cd17323">
    <property type="entry name" value="MFS_Tpo1_MDR_like"/>
    <property type="match status" value="1"/>
</dbReference>
<sequence>MTLSRNDTNDTNETPNTDVESAEPDVAIRDSRPYSVFTTREKWFIICIISFAATFSPLTANIYFPAIPALVKAFSKSTELINLTVTMYLVMQGLAPMLWGPVSDRHGRRPIFLGCLLILALSCVGLALVPVSAYWLLMLLRCLQAAGSASTIAIGAGVIGDITLPRERGGFLGIFTLGPMLGPAIGPVIGGALAEHLGWRSIFWFMCIAASGCFIMLVLFLPETLRRLVGDGSVIPSALYRPVIPIIKHRGEPDLDSIPRTRVSYNPFRLLVHTDIIILLGLNAIVCAVYNSFTATTSTLFTSAYPFLSETKIGLCFLAIGGGMAIGSTLNGKFLDWEYRRIREQLKQEVAITSEGEKSTQPQNTSSIEDFPIEKARLRALPFFVIALIVCCAGYGWCLQKQVNLAVPLVLQTIVGYISIAVMNSTQTLMIDLFPRQGSSITACNNLVRCSFSALLISVIQLIINAIGIGWTFVLLGGITVLVLPLLYLEMRQHSKGLFT</sequence>
<evidence type="ECO:0000256" key="6">
    <source>
        <dbReference type="ARBA" id="ARBA00023180"/>
    </source>
</evidence>
<dbReference type="GO" id="GO:0140115">
    <property type="term" value="P:export across plasma membrane"/>
    <property type="evidence" value="ECO:0007669"/>
    <property type="project" value="UniProtKB-ARBA"/>
</dbReference>
<feature type="compositionally biased region" description="Low complexity" evidence="7">
    <location>
        <begin position="9"/>
        <end position="18"/>
    </location>
</feature>
<dbReference type="EMBL" id="LUEZ02000010">
    <property type="protein sequence ID" value="RDB28706.1"/>
    <property type="molecule type" value="Genomic_DNA"/>
</dbReference>
<dbReference type="FunFam" id="1.20.1250.20:FF:000172">
    <property type="entry name" value="MFS multidrug resistance transporter"/>
    <property type="match status" value="1"/>
</dbReference>
<proteinExistence type="predicted"/>
<organism evidence="10 11">
    <name type="scientific">Hypsizygus marmoreus</name>
    <name type="common">White beech mushroom</name>
    <name type="synonym">Agaricus marmoreus</name>
    <dbReference type="NCBI Taxonomy" id="39966"/>
    <lineage>
        <taxon>Eukaryota</taxon>
        <taxon>Fungi</taxon>
        <taxon>Dikarya</taxon>
        <taxon>Basidiomycota</taxon>
        <taxon>Agaricomycotina</taxon>
        <taxon>Agaricomycetes</taxon>
        <taxon>Agaricomycetidae</taxon>
        <taxon>Agaricales</taxon>
        <taxon>Tricholomatineae</taxon>
        <taxon>Lyophyllaceae</taxon>
        <taxon>Hypsizygus</taxon>
    </lineage>
</organism>
<keyword evidence="4 8" id="KW-1133">Transmembrane helix</keyword>
<evidence type="ECO:0000256" key="2">
    <source>
        <dbReference type="ARBA" id="ARBA00022448"/>
    </source>
</evidence>
<feature type="transmembrane region" description="Helical" evidence="8">
    <location>
        <begin position="409"/>
        <end position="434"/>
    </location>
</feature>
<feature type="transmembrane region" description="Helical" evidence="8">
    <location>
        <begin position="111"/>
        <end position="137"/>
    </location>
</feature>
<feature type="transmembrane region" description="Helical" evidence="8">
    <location>
        <begin position="270"/>
        <end position="293"/>
    </location>
</feature>
<evidence type="ECO:0000256" key="3">
    <source>
        <dbReference type="ARBA" id="ARBA00022692"/>
    </source>
</evidence>
<feature type="transmembrane region" description="Helical" evidence="8">
    <location>
        <begin position="470"/>
        <end position="489"/>
    </location>
</feature>
<feature type="transmembrane region" description="Helical" evidence="8">
    <location>
        <begin position="143"/>
        <end position="164"/>
    </location>
</feature>
<gene>
    <name evidence="10" type="primary">QDR1</name>
    <name evidence="10" type="ORF">Hypma_015778</name>
</gene>
<evidence type="ECO:0000313" key="10">
    <source>
        <dbReference type="EMBL" id="RDB28706.1"/>
    </source>
</evidence>
<evidence type="ECO:0000256" key="8">
    <source>
        <dbReference type="SAM" id="Phobius"/>
    </source>
</evidence>
<feature type="transmembrane region" description="Helical" evidence="8">
    <location>
        <begin position="446"/>
        <end position="464"/>
    </location>
</feature>
<dbReference type="Pfam" id="PF07690">
    <property type="entry name" value="MFS_1"/>
    <property type="match status" value="1"/>
</dbReference>
<dbReference type="GO" id="GO:0015137">
    <property type="term" value="F:citrate transmembrane transporter activity"/>
    <property type="evidence" value="ECO:0007669"/>
    <property type="project" value="UniProtKB-ARBA"/>
</dbReference>
<keyword evidence="11" id="KW-1185">Reference proteome</keyword>
<comment type="caution">
    <text evidence="10">The sequence shown here is derived from an EMBL/GenBank/DDBJ whole genome shotgun (WGS) entry which is preliminary data.</text>
</comment>
<name>A0A369KCP1_HYPMA</name>
<keyword evidence="2" id="KW-0813">Transport</keyword>
<dbReference type="PROSITE" id="PS50850">
    <property type="entry name" value="MFS"/>
    <property type="match status" value="1"/>
</dbReference>
<dbReference type="OrthoDB" id="440553at2759"/>
<keyword evidence="6" id="KW-0325">Glycoprotein</keyword>
<dbReference type="Gene3D" id="1.20.1250.20">
    <property type="entry name" value="MFS general substrate transporter like domains"/>
    <property type="match status" value="1"/>
</dbReference>
<evidence type="ECO:0000256" key="5">
    <source>
        <dbReference type="ARBA" id="ARBA00023136"/>
    </source>
</evidence>